<evidence type="ECO:0008006" key="4">
    <source>
        <dbReference type="Google" id="ProtNLM"/>
    </source>
</evidence>
<dbReference type="EMBL" id="JBHTCF010000003">
    <property type="protein sequence ID" value="MFC7304539.1"/>
    <property type="molecule type" value="Genomic_DNA"/>
</dbReference>
<dbReference type="RefSeq" id="WP_381829050.1">
    <property type="nucleotide sequence ID" value="NZ_JBHTCF010000003.1"/>
</dbReference>
<evidence type="ECO:0000256" key="1">
    <source>
        <dbReference type="SAM" id="Phobius"/>
    </source>
</evidence>
<sequence length="61" mass="6442">MKSRTSAVGFLVAIFVFFLGLLISGELKSSDGSLMESVPLYLAIAVPGGLLAAWIASRGRR</sequence>
<organism evidence="2 3">
    <name type="scientific">Streptomyces monticola</name>
    <dbReference type="NCBI Taxonomy" id="2666263"/>
    <lineage>
        <taxon>Bacteria</taxon>
        <taxon>Bacillati</taxon>
        <taxon>Actinomycetota</taxon>
        <taxon>Actinomycetes</taxon>
        <taxon>Kitasatosporales</taxon>
        <taxon>Streptomycetaceae</taxon>
        <taxon>Streptomyces</taxon>
    </lineage>
</organism>
<gene>
    <name evidence="2" type="ORF">ACFQVC_09975</name>
</gene>
<comment type="caution">
    <text evidence="2">The sequence shown here is derived from an EMBL/GenBank/DDBJ whole genome shotgun (WGS) entry which is preliminary data.</text>
</comment>
<keyword evidence="1" id="KW-0812">Transmembrane</keyword>
<keyword evidence="3" id="KW-1185">Reference proteome</keyword>
<proteinExistence type="predicted"/>
<keyword evidence="1" id="KW-0472">Membrane</keyword>
<accession>A0ABW2JES7</accession>
<reference evidence="3" key="1">
    <citation type="journal article" date="2019" name="Int. J. Syst. Evol. Microbiol.">
        <title>The Global Catalogue of Microorganisms (GCM) 10K type strain sequencing project: providing services to taxonomists for standard genome sequencing and annotation.</title>
        <authorList>
            <consortium name="The Broad Institute Genomics Platform"/>
            <consortium name="The Broad Institute Genome Sequencing Center for Infectious Disease"/>
            <person name="Wu L."/>
            <person name="Ma J."/>
        </authorList>
    </citation>
    <scope>NUCLEOTIDE SEQUENCE [LARGE SCALE GENOMIC DNA]</scope>
    <source>
        <strain evidence="3">SYNS20</strain>
    </source>
</reference>
<dbReference type="Proteomes" id="UP001596523">
    <property type="component" value="Unassembled WGS sequence"/>
</dbReference>
<name>A0ABW2JES7_9ACTN</name>
<evidence type="ECO:0000313" key="3">
    <source>
        <dbReference type="Proteomes" id="UP001596523"/>
    </source>
</evidence>
<keyword evidence="1" id="KW-1133">Transmembrane helix</keyword>
<evidence type="ECO:0000313" key="2">
    <source>
        <dbReference type="EMBL" id="MFC7304539.1"/>
    </source>
</evidence>
<protein>
    <recommendedName>
        <fullName evidence="4">DUF3098 domain-containing protein</fullName>
    </recommendedName>
</protein>
<feature type="transmembrane region" description="Helical" evidence="1">
    <location>
        <begin position="40"/>
        <end position="57"/>
    </location>
</feature>